<dbReference type="Proteomes" id="UP000249130">
    <property type="component" value="Unassembled WGS sequence"/>
</dbReference>
<dbReference type="RefSeq" id="WP_111417042.1">
    <property type="nucleotide sequence ID" value="NZ_NPEX01000001.1"/>
</dbReference>
<name>A0A327L9G9_9BRAD</name>
<dbReference type="AlphaFoldDB" id="A0A327L9G9"/>
<evidence type="ECO:0008006" key="4">
    <source>
        <dbReference type="Google" id="ProtNLM"/>
    </source>
</evidence>
<protein>
    <recommendedName>
        <fullName evidence="4">DUF2892 domain-containing protein</fullName>
    </recommendedName>
</protein>
<reference evidence="2 3" key="1">
    <citation type="submission" date="2017-07" db="EMBL/GenBank/DDBJ databases">
        <title>Draft Genome Sequences of Select Purple Nonsulfur Bacteria.</title>
        <authorList>
            <person name="Lasarre B."/>
            <person name="Mckinlay J.B."/>
        </authorList>
    </citation>
    <scope>NUCLEOTIDE SEQUENCE [LARGE SCALE GENOMIC DNA]</scope>
    <source>
        <strain evidence="2 3">DSM 5909</strain>
    </source>
</reference>
<keyword evidence="1" id="KW-0472">Membrane</keyword>
<accession>A0A327L9G9</accession>
<keyword evidence="1" id="KW-0812">Transmembrane</keyword>
<keyword evidence="3" id="KW-1185">Reference proteome</keyword>
<comment type="caution">
    <text evidence="2">The sequence shown here is derived from an EMBL/GenBank/DDBJ whole genome shotgun (WGS) entry which is preliminary data.</text>
</comment>
<organism evidence="2 3">
    <name type="scientific">Rhodoplanes roseus</name>
    <dbReference type="NCBI Taxonomy" id="29409"/>
    <lineage>
        <taxon>Bacteria</taxon>
        <taxon>Pseudomonadati</taxon>
        <taxon>Pseudomonadota</taxon>
        <taxon>Alphaproteobacteria</taxon>
        <taxon>Hyphomicrobiales</taxon>
        <taxon>Nitrobacteraceae</taxon>
        <taxon>Rhodoplanes</taxon>
    </lineage>
</organism>
<proteinExistence type="predicted"/>
<dbReference type="EMBL" id="NPEX01000001">
    <property type="protein sequence ID" value="RAI46182.1"/>
    <property type="molecule type" value="Genomic_DNA"/>
</dbReference>
<feature type="transmembrane region" description="Helical" evidence="1">
    <location>
        <begin position="62"/>
        <end position="90"/>
    </location>
</feature>
<dbReference type="Gene3D" id="6.10.140.1340">
    <property type="match status" value="1"/>
</dbReference>
<evidence type="ECO:0000256" key="1">
    <source>
        <dbReference type="SAM" id="Phobius"/>
    </source>
</evidence>
<keyword evidence="1" id="KW-1133">Transmembrane helix</keyword>
<evidence type="ECO:0000313" key="3">
    <source>
        <dbReference type="Proteomes" id="UP000249130"/>
    </source>
</evidence>
<gene>
    <name evidence="2" type="ORF">CH341_00330</name>
</gene>
<evidence type="ECO:0000313" key="2">
    <source>
        <dbReference type="EMBL" id="RAI46182.1"/>
    </source>
</evidence>
<dbReference type="OrthoDB" id="9799383at2"/>
<sequence length="152" mass="17113">MIPSTVERVPQSTSSEVNLRIEAQIAESVRQHAEHPEAIDHHLQELNREWDIERTLEANASALGFIGVMLGAFASPWWLLLPAIVTAFLFQHAIQGWCPPVPILRRLGFRTEREIDIERNALKVLRGDYGAIGPDVRDHDTRASHALQAARL</sequence>